<dbReference type="EMBL" id="NIQC01000012">
    <property type="protein sequence ID" value="OWZ83787.1"/>
    <property type="molecule type" value="Genomic_DNA"/>
</dbReference>
<evidence type="ECO:0000256" key="6">
    <source>
        <dbReference type="ARBA" id="ARBA00022839"/>
    </source>
</evidence>
<name>A0A226C090_9FIRM</name>
<dbReference type="InterPro" id="IPR003029">
    <property type="entry name" value="S1_domain"/>
</dbReference>
<dbReference type="InterPro" id="IPR011129">
    <property type="entry name" value="CSD"/>
</dbReference>
<dbReference type="OrthoDB" id="9764149at2"/>
<dbReference type="NCBIfam" id="TIGR00358">
    <property type="entry name" value="3_prime_RNase"/>
    <property type="match status" value="1"/>
</dbReference>
<accession>A0A226C090</accession>
<dbReference type="HAMAP" id="MF_01895">
    <property type="entry name" value="RNase_R"/>
    <property type="match status" value="1"/>
</dbReference>
<dbReference type="PANTHER" id="PTHR23355:SF9">
    <property type="entry name" value="DIS3-LIKE EXONUCLEASE 2"/>
    <property type="match status" value="1"/>
</dbReference>
<dbReference type="PANTHER" id="PTHR23355">
    <property type="entry name" value="RIBONUCLEASE"/>
    <property type="match status" value="1"/>
</dbReference>
<organism evidence="10 11">
    <name type="scientific">Natranaerobius trueperi</name>
    <dbReference type="NCBI Taxonomy" id="759412"/>
    <lineage>
        <taxon>Bacteria</taxon>
        <taxon>Bacillati</taxon>
        <taxon>Bacillota</taxon>
        <taxon>Clostridia</taxon>
        <taxon>Natranaerobiales</taxon>
        <taxon>Natranaerobiaceae</taxon>
        <taxon>Natranaerobius</taxon>
    </lineage>
</organism>
<dbReference type="Gene3D" id="2.40.50.140">
    <property type="entry name" value="Nucleic acid-binding proteins"/>
    <property type="match status" value="3"/>
</dbReference>
<dbReference type="GO" id="GO:0006402">
    <property type="term" value="P:mRNA catabolic process"/>
    <property type="evidence" value="ECO:0007669"/>
    <property type="project" value="TreeGrafter"/>
</dbReference>
<keyword evidence="6 8" id="KW-0269">Exonuclease</keyword>
<dbReference type="Pfam" id="PF00575">
    <property type="entry name" value="S1"/>
    <property type="match status" value="1"/>
</dbReference>
<dbReference type="InterPro" id="IPR013223">
    <property type="entry name" value="RNase_B_OB_dom"/>
</dbReference>
<evidence type="ECO:0000256" key="1">
    <source>
        <dbReference type="ARBA" id="ARBA00001849"/>
    </source>
</evidence>
<comment type="caution">
    <text evidence="10">The sequence shown here is derived from an EMBL/GenBank/DDBJ whole genome shotgun (WGS) entry which is preliminary data.</text>
</comment>
<sequence length="709" mass="81802">MNFREKIISYMEKDAYKPMNFEELKDVFKVKKPQQVKRFKKIIKKMTKDGQIVKTRYGYYGLPERMNLQIGTIQGHPKGFAFFLPDKPGNPDVFLSPKNLNGALHGDQVMIRVHKEEKLNQKPEGEVVRIISRGISEMVGSYDKNKNFGFVIPDEDKFFSDIFINDNEDKGARNGDKVVVEITRWPNTPGKSPEGKISKVLGNPDDPGVDIESIINKYHLNEGYPQEVIDQVNEMSEEITSKDYEGRELLQSILTVTIDGGDAKDLDDAVSLEKLDNGNVEVGVHIADVSHYVREGTPVDKEARERGTSVYLVDRVIPMLPTRLSNNLCSLNSHVERLTMSAIIEITGDGEVVDYRFTPSVIQSDHSLTYQEVNQIYVGDTELKEKYADVAWMLFEMKELSEKLRERRFTAGAIDFDFDEPQVELDDEGKPVDIKKRGRGSAEKLIEEFMLLANRVVAKHFCNENTPFIYRVHEQPDDEKVSTFREFASKFGYTLPEIKEEEEIHPKKFQNLLEEAKGNKEERAISTMMLRSMKQARYAAESLGHFGLAFQYYTHFTSPIRRYPDLIVHRMMREKLTKKELKESREKKLSKKMDEIAYHTSLKEQNATEAERESVDYKMAEYMERYIGEEFNGIISSVMSFGLFVELDNLVEGLIHVSSLVDDYYLFDEEKFALIGERTRKTFRIGDEVKVKVIKASKREQEIDFELVE</sequence>
<dbReference type="PROSITE" id="PS50126">
    <property type="entry name" value="S1"/>
    <property type="match status" value="1"/>
</dbReference>
<dbReference type="InterPro" id="IPR050180">
    <property type="entry name" value="RNR_Ribonuclease"/>
</dbReference>
<evidence type="ECO:0000256" key="7">
    <source>
        <dbReference type="ARBA" id="ARBA00022884"/>
    </source>
</evidence>
<dbReference type="EC" id="3.1.13.1" evidence="8"/>
<comment type="subcellular location">
    <subcellularLocation>
        <location evidence="2 8">Cytoplasm</location>
    </subcellularLocation>
</comment>
<dbReference type="InterPro" id="IPR004476">
    <property type="entry name" value="RNase_II/RNase_R"/>
</dbReference>
<evidence type="ECO:0000259" key="9">
    <source>
        <dbReference type="PROSITE" id="PS50126"/>
    </source>
</evidence>
<dbReference type="SMART" id="SM00316">
    <property type="entry name" value="S1"/>
    <property type="match status" value="1"/>
</dbReference>
<feature type="domain" description="S1 motif" evidence="9">
    <location>
        <begin position="628"/>
        <end position="708"/>
    </location>
</feature>
<dbReference type="InterPro" id="IPR001900">
    <property type="entry name" value="RNase_II/R"/>
</dbReference>
<comment type="similarity">
    <text evidence="8">Belongs to the RNR ribonuclease family. RNase R subfamily.</text>
</comment>
<keyword evidence="4 8" id="KW-0540">Nuclease</keyword>
<dbReference type="Pfam" id="PF00773">
    <property type="entry name" value="RNB"/>
    <property type="match status" value="1"/>
</dbReference>
<evidence type="ECO:0000256" key="4">
    <source>
        <dbReference type="ARBA" id="ARBA00022722"/>
    </source>
</evidence>
<evidence type="ECO:0000256" key="3">
    <source>
        <dbReference type="ARBA" id="ARBA00022490"/>
    </source>
</evidence>
<keyword evidence="11" id="KW-1185">Reference proteome</keyword>
<evidence type="ECO:0000313" key="11">
    <source>
        <dbReference type="Proteomes" id="UP000214588"/>
    </source>
</evidence>
<dbReference type="RefSeq" id="WP_089023537.1">
    <property type="nucleotide sequence ID" value="NZ_NIQC01000012.1"/>
</dbReference>
<dbReference type="Pfam" id="PF08206">
    <property type="entry name" value="OB_RNB"/>
    <property type="match status" value="1"/>
</dbReference>
<dbReference type="SMART" id="SM00357">
    <property type="entry name" value="CSP"/>
    <property type="match status" value="2"/>
</dbReference>
<dbReference type="InterPro" id="IPR022966">
    <property type="entry name" value="RNase_II/R_CS"/>
</dbReference>
<dbReference type="NCBIfam" id="TIGR02063">
    <property type="entry name" value="RNase_R"/>
    <property type="match status" value="1"/>
</dbReference>
<comment type="catalytic activity">
    <reaction evidence="1 8">
        <text>Exonucleolytic cleavage in the 3'- to 5'-direction to yield nucleoside 5'-phosphates.</text>
        <dbReference type="EC" id="3.1.13.1"/>
    </reaction>
</comment>
<evidence type="ECO:0000256" key="2">
    <source>
        <dbReference type="ARBA" id="ARBA00004496"/>
    </source>
</evidence>
<dbReference type="InterPro" id="IPR040476">
    <property type="entry name" value="CSD2"/>
</dbReference>
<gene>
    <name evidence="8 10" type="primary">rnr</name>
    <name evidence="10" type="ORF">CDO51_06755</name>
</gene>
<dbReference type="GO" id="GO:0003723">
    <property type="term" value="F:RNA binding"/>
    <property type="evidence" value="ECO:0007669"/>
    <property type="project" value="UniProtKB-UniRule"/>
</dbReference>
<dbReference type="GO" id="GO:0008859">
    <property type="term" value="F:exoribonuclease II activity"/>
    <property type="evidence" value="ECO:0007669"/>
    <property type="project" value="UniProtKB-UniRule"/>
</dbReference>
<comment type="function">
    <text evidence="8">3'-5' exoribonuclease that releases 5'-nucleoside monophosphates and is involved in maturation of structured RNAs.</text>
</comment>
<dbReference type="SUPFAM" id="SSF50249">
    <property type="entry name" value="Nucleic acid-binding proteins"/>
    <property type="match status" value="4"/>
</dbReference>
<dbReference type="CDD" id="cd04471">
    <property type="entry name" value="S1_RNase_R"/>
    <property type="match status" value="1"/>
</dbReference>
<dbReference type="PROSITE" id="PS01175">
    <property type="entry name" value="RIBONUCLEASE_II"/>
    <property type="match status" value="1"/>
</dbReference>
<dbReference type="InterPro" id="IPR011805">
    <property type="entry name" value="RNase_R"/>
</dbReference>
<protein>
    <recommendedName>
        <fullName evidence="8">Ribonuclease R</fullName>
        <shortName evidence="8">RNase R</shortName>
        <ecNumber evidence="8">3.1.13.1</ecNumber>
    </recommendedName>
</protein>
<keyword evidence="7 8" id="KW-0694">RNA-binding</keyword>
<dbReference type="InterPro" id="IPR012340">
    <property type="entry name" value="NA-bd_OB-fold"/>
</dbReference>
<evidence type="ECO:0000256" key="5">
    <source>
        <dbReference type="ARBA" id="ARBA00022801"/>
    </source>
</evidence>
<keyword evidence="3 8" id="KW-0963">Cytoplasm</keyword>
<reference evidence="10 11" key="1">
    <citation type="submission" date="2017-06" db="EMBL/GenBank/DDBJ databases">
        <title>Draft Genome Sequence of Natranaerobius trueperi halophilic, alkalithermophilic bacteria from soda lakes.</title>
        <authorList>
            <person name="Zhao B."/>
        </authorList>
    </citation>
    <scope>NUCLEOTIDE SEQUENCE [LARGE SCALE GENOMIC DNA]</scope>
    <source>
        <strain evidence="10 11">DSM 18760</strain>
    </source>
</reference>
<dbReference type="Proteomes" id="UP000214588">
    <property type="component" value="Unassembled WGS sequence"/>
</dbReference>
<keyword evidence="5 8" id="KW-0378">Hydrolase</keyword>
<dbReference type="AlphaFoldDB" id="A0A226C090"/>
<evidence type="ECO:0000313" key="10">
    <source>
        <dbReference type="EMBL" id="OWZ83787.1"/>
    </source>
</evidence>
<dbReference type="GO" id="GO:0005829">
    <property type="term" value="C:cytosol"/>
    <property type="evidence" value="ECO:0007669"/>
    <property type="project" value="TreeGrafter"/>
</dbReference>
<dbReference type="Pfam" id="PF17876">
    <property type="entry name" value="CSD2"/>
    <property type="match status" value="1"/>
</dbReference>
<evidence type="ECO:0000256" key="8">
    <source>
        <dbReference type="HAMAP-Rule" id="MF_01895"/>
    </source>
</evidence>
<dbReference type="SMART" id="SM00955">
    <property type="entry name" value="RNB"/>
    <property type="match status" value="1"/>
</dbReference>
<proteinExistence type="inferred from homology"/>